<evidence type="ECO:0000256" key="2">
    <source>
        <dbReference type="ARBA" id="ARBA00023125"/>
    </source>
</evidence>
<dbReference type="InterPro" id="IPR012295">
    <property type="entry name" value="TBP_dom_sf"/>
</dbReference>
<keyword evidence="6" id="KW-1185">Reference proteome</keyword>
<organism evidence="5 6">
    <name type="scientific">Eimeria mitis</name>
    <dbReference type="NCBI Taxonomy" id="44415"/>
    <lineage>
        <taxon>Eukaryota</taxon>
        <taxon>Sar</taxon>
        <taxon>Alveolata</taxon>
        <taxon>Apicomplexa</taxon>
        <taxon>Conoidasida</taxon>
        <taxon>Coccidia</taxon>
        <taxon>Eucoccidiorida</taxon>
        <taxon>Eimeriorina</taxon>
        <taxon>Eimeriidae</taxon>
        <taxon>Eimeria</taxon>
    </lineage>
</organism>
<reference evidence="5" key="2">
    <citation type="submission" date="2013-10" db="EMBL/GenBank/DDBJ databases">
        <authorList>
            <person name="Aslett M."/>
        </authorList>
    </citation>
    <scope>NUCLEOTIDE SEQUENCE [LARGE SCALE GENOMIC DNA]</scope>
    <source>
        <strain evidence="5">Houghton</strain>
    </source>
</reference>
<dbReference type="GeneID" id="25378393"/>
<dbReference type="GO" id="GO:0006352">
    <property type="term" value="P:DNA-templated transcription initiation"/>
    <property type="evidence" value="ECO:0007669"/>
    <property type="project" value="InterPro"/>
</dbReference>
<evidence type="ECO:0000256" key="3">
    <source>
        <dbReference type="ARBA" id="ARBA00023163"/>
    </source>
</evidence>
<dbReference type="InterPro" id="IPR000814">
    <property type="entry name" value="TBP"/>
</dbReference>
<dbReference type="OrthoDB" id="365692at2759"/>
<dbReference type="GO" id="GO:0003677">
    <property type="term" value="F:DNA binding"/>
    <property type="evidence" value="ECO:0007669"/>
    <property type="project" value="UniProtKB-KW"/>
</dbReference>
<evidence type="ECO:0000313" key="5">
    <source>
        <dbReference type="EMBL" id="CDJ27908.1"/>
    </source>
</evidence>
<dbReference type="VEuPathDB" id="ToxoDB:EMH_0036030"/>
<dbReference type="Gene3D" id="3.30.310.10">
    <property type="entry name" value="TATA-Binding Protein"/>
    <property type="match status" value="2"/>
</dbReference>
<proteinExistence type="inferred from homology"/>
<accession>U6JWL8</accession>
<dbReference type="EMBL" id="HG680459">
    <property type="protein sequence ID" value="CDJ27908.1"/>
    <property type="molecule type" value="Genomic_DNA"/>
</dbReference>
<feature type="region of interest" description="Disordered" evidence="4">
    <location>
        <begin position="1"/>
        <end position="22"/>
    </location>
</feature>
<dbReference type="RefSeq" id="XP_013350485.1">
    <property type="nucleotide sequence ID" value="XM_013495031.1"/>
</dbReference>
<sequence>MEAVGGAAARRTMRSLVPVPPPANDEAGPVALELPPKPIPLPLSGQLNPSAFITNLWLSVRLCSRGFSRSDLLLIARSLPKSEIGVGQSQPVVFRLQKPACTALLAPTGTLSIMGGITKEQAIWQAYRVAYKLKYRREDEGQQATVEYLCHPDIEFKPEAASVLQLVCRVDLGGSFRPDLPAVLQHPQMRTVAIDTRDGVAVRIPQIQEESAAAGTPLSDAADEFGGDMFAVDAEDSRELRGFCAGGDMFAVDAEDSRELRGRRAAKAKGPTCLIFKTGKILVLGCRSPEEINAAIDFVWPALVGL</sequence>
<dbReference type="SUPFAM" id="SSF55945">
    <property type="entry name" value="TATA-box binding protein-like"/>
    <property type="match status" value="2"/>
</dbReference>
<dbReference type="AlphaFoldDB" id="U6JWL8"/>
<keyword evidence="2" id="KW-0238">DNA-binding</keyword>
<evidence type="ECO:0000313" key="6">
    <source>
        <dbReference type="Proteomes" id="UP000030744"/>
    </source>
</evidence>
<keyword evidence="3" id="KW-0804">Transcription</keyword>
<gene>
    <name evidence="5" type="ORF">EMH_0036030</name>
</gene>
<dbReference type="Proteomes" id="UP000030744">
    <property type="component" value="Unassembled WGS sequence"/>
</dbReference>
<evidence type="ECO:0000256" key="1">
    <source>
        <dbReference type="ARBA" id="ARBA00005560"/>
    </source>
</evidence>
<name>U6JWL8_9EIME</name>
<protein>
    <submittedName>
        <fullName evidence="5">Chromosome I, complete genome, related</fullName>
    </submittedName>
</protein>
<reference evidence="5" key="1">
    <citation type="submission" date="2013-10" db="EMBL/GenBank/DDBJ databases">
        <title>Genomic analysis of the causative agents of coccidiosis in chickens.</title>
        <authorList>
            <person name="Reid A.J."/>
            <person name="Blake D."/>
            <person name="Billington K."/>
            <person name="Browne H."/>
            <person name="Dunn M."/>
            <person name="Hung S."/>
            <person name="Kawahara F."/>
            <person name="Miranda-Saavedra D."/>
            <person name="Mourier T."/>
            <person name="Nagra H."/>
            <person name="Otto T.D."/>
            <person name="Rawlings N."/>
            <person name="Sanchez A."/>
            <person name="Sanders M."/>
            <person name="Subramaniam C."/>
            <person name="Tay Y."/>
            <person name="Dear P."/>
            <person name="Doerig C."/>
            <person name="Gruber A."/>
            <person name="Parkinson J."/>
            <person name="Shirley M."/>
            <person name="Wan K.L."/>
            <person name="Berriman M."/>
            <person name="Tomley F."/>
            <person name="Pain A."/>
        </authorList>
    </citation>
    <scope>NUCLEOTIDE SEQUENCE [LARGE SCALE GENOMIC DNA]</scope>
    <source>
        <strain evidence="5">Houghton</strain>
    </source>
</reference>
<evidence type="ECO:0000256" key="4">
    <source>
        <dbReference type="SAM" id="MobiDB-lite"/>
    </source>
</evidence>
<dbReference type="Pfam" id="PF00352">
    <property type="entry name" value="TBP"/>
    <property type="match status" value="1"/>
</dbReference>
<comment type="similarity">
    <text evidence="1">Belongs to the TBP family.</text>
</comment>